<evidence type="ECO:0000313" key="3">
    <source>
        <dbReference type="Proteomes" id="UP000826725"/>
    </source>
</evidence>
<evidence type="ECO:0008006" key="4">
    <source>
        <dbReference type="Google" id="ProtNLM"/>
    </source>
</evidence>
<proteinExistence type="predicted"/>
<evidence type="ECO:0000313" key="2">
    <source>
        <dbReference type="EMBL" id="BCL59643.1"/>
    </source>
</evidence>
<dbReference type="EMBL" id="AP024086">
    <property type="protein sequence ID" value="BCL59643.1"/>
    <property type="molecule type" value="Genomic_DNA"/>
</dbReference>
<accession>A0A8D5JCI1</accession>
<evidence type="ECO:0000256" key="1">
    <source>
        <dbReference type="SAM" id="SignalP"/>
    </source>
</evidence>
<sequence length="383" mass="41506">MKKIIASAVGLALVSTVAVTTASAVESKFGGYWRTRVFSQSDFNSTRTSYWRVDNRTRLYYTAKFNDDFKFVNKFEFNTNWGDNTGGDIGSDGTGIWRIKHSYADFNLGPVNTKIGIFGSTIARGFIFDDDHSGLKLTGKFGNVTVPFLWIRAEGEYTNSSGRDNDIFAVTPSFKAGDALKVTPYFVYQKVANEETDNWYLGADVDLNMDAVSAWGSFIYEGGTKNDLDNKGFLVAAGASVSVVHGQVFYATGDDNAADGDNDAFVGVPGAIYYWAEIMGWGTFDNALSNGAPAAISNIMAANVGVKIKPMDKLTLNADVWYAALAEDDANGETDLGTEVDLKVTYALMDNLNLDLVGAYLFAGDATGDDDPVEVGARLSLKF</sequence>
<name>A0A8D5JCI1_9BACT</name>
<dbReference type="KEGG" id="dbk:DGMP_03360"/>
<feature type="chain" id="PRO_5034960166" description="Alginate export domain-containing protein" evidence="1">
    <location>
        <begin position="25"/>
        <end position="383"/>
    </location>
</feature>
<dbReference type="AlphaFoldDB" id="A0A8D5JCI1"/>
<protein>
    <recommendedName>
        <fullName evidence="4">Alginate export domain-containing protein</fullName>
    </recommendedName>
</protein>
<feature type="signal peptide" evidence="1">
    <location>
        <begin position="1"/>
        <end position="24"/>
    </location>
</feature>
<gene>
    <name evidence="2" type="ORF">DGMP_03360</name>
</gene>
<dbReference type="RefSeq" id="WP_228855847.1">
    <property type="nucleotide sequence ID" value="NZ_AP024086.1"/>
</dbReference>
<keyword evidence="1" id="KW-0732">Signal</keyword>
<dbReference type="Proteomes" id="UP000826725">
    <property type="component" value="Chromosome"/>
</dbReference>
<keyword evidence="3" id="KW-1185">Reference proteome</keyword>
<reference evidence="2" key="1">
    <citation type="submission" date="2020-09" db="EMBL/GenBank/DDBJ databases">
        <title>Desulfogranum mesoprofundum gen. nov., sp. nov., a novel mesophilic, sulfate-reducing chemolithoautotroph isolated from a deep-sea hydrothermal vent chimney in the Suiyo Seamount.</title>
        <authorList>
            <person name="Hashimoto Y."/>
            <person name="Nakagawa S."/>
        </authorList>
    </citation>
    <scope>NUCLEOTIDE SEQUENCE</scope>
    <source>
        <strain evidence="2">KT2</strain>
    </source>
</reference>
<organism evidence="2 3">
    <name type="scientific">Desulfomarina profundi</name>
    <dbReference type="NCBI Taxonomy" id="2772557"/>
    <lineage>
        <taxon>Bacteria</taxon>
        <taxon>Pseudomonadati</taxon>
        <taxon>Thermodesulfobacteriota</taxon>
        <taxon>Desulfobulbia</taxon>
        <taxon>Desulfobulbales</taxon>
        <taxon>Desulfobulbaceae</taxon>
        <taxon>Desulfomarina</taxon>
    </lineage>
</organism>